<evidence type="ECO:0000313" key="3">
    <source>
        <dbReference type="EMBL" id="CAE7344033.1"/>
    </source>
</evidence>
<accession>A0A812PAU2</accession>
<sequence length="251" mass="26963">MVAAPVELTSTSVCISQSQHARTSPAQQGHRLLARPVDRCQPTRAQWFRQLAGLFLGTVLAQPNRARAAKQQEKPKKVALITGASTGIGKATAEQLCRSGMYSTVLLAGHNEAKTEATIQELSPLSSTKLEFLPLELASFQSVREAVKEFQQMQLPLHTLVCNAAVMALPERQVSSDGNELQLEVNYLSHFLLVNLLIPQLAATGVDGDPARIINVSSSAHFVRSPLAFGDLTDLNLSGGEGDGGFLLVIL</sequence>
<keyword evidence="4" id="KW-1185">Reference proteome</keyword>
<comment type="similarity">
    <text evidence="1">Belongs to the short-chain dehydrogenases/reductases (SDR) family.</text>
</comment>
<dbReference type="GO" id="GO:0016491">
    <property type="term" value="F:oxidoreductase activity"/>
    <property type="evidence" value="ECO:0007669"/>
    <property type="project" value="UniProtKB-KW"/>
</dbReference>
<organism evidence="3 4">
    <name type="scientific">Symbiodinium pilosum</name>
    <name type="common">Dinoflagellate</name>
    <dbReference type="NCBI Taxonomy" id="2952"/>
    <lineage>
        <taxon>Eukaryota</taxon>
        <taxon>Sar</taxon>
        <taxon>Alveolata</taxon>
        <taxon>Dinophyceae</taxon>
        <taxon>Suessiales</taxon>
        <taxon>Symbiodiniaceae</taxon>
        <taxon>Symbiodinium</taxon>
    </lineage>
</organism>
<dbReference type="SUPFAM" id="SSF51735">
    <property type="entry name" value="NAD(P)-binding Rossmann-fold domains"/>
    <property type="match status" value="1"/>
</dbReference>
<dbReference type="AlphaFoldDB" id="A0A812PAU2"/>
<dbReference type="Pfam" id="PF00106">
    <property type="entry name" value="adh_short"/>
    <property type="match status" value="1"/>
</dbReference>
<dbReference type="Proteomes" id="UP000649617">
    <property type="component" value="Unassembled WGS sequence"/>
</dbReference>
<evidence type="ECO:0000256" key="1">
    <source>
        <dbReference type="ARBA" id="ARBA00006484"/>
    </source>
</evidence>
<comment type="caution">
    <text evidence="3">The sequence shown here is derived from an EMBL/GenBank/DDBJ whole genome shotgun (WGS) entry which is preliminary data.</text>
</comment>
<dbReference type="PANTHER" id="PTHR24320">
    <property type="entry name" value="RETINOL DEHYDROGENASE"/>
    <property type="match status" value="1"/>
</dbReference>
<dbReference type="Gene3D" id="3.40.50.720">
    <property type="entry name" value="NAD(P)-binding Rossmann-like Domain"/>
    <property type="match status" value="1"/>
</dbReference>
<name>A0A812PAU2_SYMPI</name>
<dbReference type="EMBL" id="CAJNIZ010013147">
    <property type="protein sequence ID" value="CAE7344033.1"/>
    <property type="molecule type" value="Genomic_DNA"/>
</dbReference>
<dbReference type="PRINTS" id="PR00081">
    <property type="entry name" value="GDHRDH"/>
</dbReference>
<proteinExistence type="inferred from homology"/>
<dbReference type="OrthoDB" id="1274115at2759"/>
<dbReference type="PANTHER" id="PTHR24320:SF152">
    <property type="entry name" value="SHORT-CHAIN DEHYDROGENASE_REDUCTASE FAMILY PROTEIN"/>
    <property type="match status" value="1"/>
</dbReference>
<keyword evidence="2" id="KW-0560">Oxidoreductase</keyword>
<gene>
    <name evidence="3" type="primary">DHRSX</name>
    <name evidence="3" type="ORF">SPIL2461_LOCUS8140</name>
</gene>
<protein>
    <submittedName>
        <fullName evidence="3">DHRSX protein</fullName>
    </submittedName>
</protein>
<dbReference type="InterPro" id="IPR036291">
    <property type="entry name" value="NAD(P)-bd_dom_sf"/>
</dbReference>
<evidence type="ECO:0000313" key="4">
    <source>
        <dbReference type="Proteomes" id="UP000649617"/>
    </source>
</evidence>
<evidence type="ECO:0000256" key="2">
    <source>
        <dbReference type="ARBA" id="ARBA00023002"/>
    </source>
</evidence>
<dbReference type="InterPro" id="IPR002347">
    <property type="entry name" value="SDR_fam"/>
</dbReference>
<reference evidence="3" key="1">
    <citation type="submission" date="2021-02" db="EMBL/GenBank/DDBJ databases">
        <authorList>
            <person name="Dougan E. K."/>
            <person name="Rhodes N."/>
            <person name="Thang M."/>
            <person name="Chan C."/>
        </authorList>
    </citation>
    <scope>NUCLEOTIDE SEQUENCE</scope>
</reference>